<feature type="region of interest" description="Disordered" evidence="1">
    <location>
        <begin position="30"/>
        <end position="89"/>
    </location>
</feature>
<gene>
    <name evidence="2" type="ORF">E2562_000938</name>
</gene>
<accession>A0A6G1CYE9</accession>
<dbReference type="EMBL" id="SPHZ02000007">
    <property type="protein sequence ID" value="KAF0905141.1"/>
    <property type="molecule type" value="Genomic_DNA"/>
</dbReference>
<evidence type="ECO:0000256" key="1">
    <source>
        <dbReference type="SAM" id="MobiDB-lite"/>
    </source>
</evidence>
<proteinExistence type="predicted"/>
<protein>
    <submittedName>
        <fullName evidence="2">Uncharacterized protein</fullName>
    </submittedName>
</protein>
<feature type="compositionally biased region" description="Basic and acidic residues" evidence="1">
    <location>
        <begin position="48"/>
        <end position="58"/>
    </location>
</feature>
<evidence type="ECO:0000313" key="3">
    <source>
        <dbReference type="Proteomes" id="UP000479710"/>
    </source>
</evidence>
<comment type="caution">
    <text evidence="2">The sequence shown here is derived from an EMBL/GenBank/DDBJ whole genome shotgun (WGS) entry which is preliminary data.</text>
</comment>
<reference evidence="2 3" key="1">
    <citation type="submission" date="2019-11" db="EMBL/GenBank/DDBJ databases">
        <title>Whole genome sequence of Oryza granulata.</title>
        <authorList>
            <person name="Li W."/>
        </authorList>
    </citation>
    <scope>NUCLEOTIDE SEQUENCE [LARGE SCALE GENOMIC DNA]</scope>
    <source>
        <strain evidence="3">cv. Menghai</strain>
        <tissue evidence="2">Leaf</tissue>
    </source>
</reference>
<keyword evidence="3" id="KW-1185">Reference proteome</keyword>
<sequence length="185" mass="20626">MELGQTRLTLTGLRQLLGLCFMRGPCSWPHPKQPQDHRPSDGAEDGDDTPRHYLREPRGPTTPCRRRGDASRAPPITRASLAATPRSREAFPEVLECTQAVVLRLKAAAAAERVELDRERSALLDERDRLEAASKLLDAHMRAVRAPHEQIFSGIKREQRSWRTGLRCRHGIGEGRGPSEARGSA</sequence>
<dbReference type="AlphaFoldDB" id="A0A6G1CYE9"/>
<dbReference type="Proteomes" id="UP000479710">
    <property type="component" value="Unassembled WGS sequence"/>
</dbReference>
<organism evidence="2 3">
    <name type="scientific">Oryza meyeriana var. granulata</name>
    <dbReference type="NCBI Taxonomy" id="110450"/>
    <lineage>
        <taxon>Eukaryota</taxon>
        <taxon>Viridiplantae</taxon>
        <taxon>Streptophyta</taxon>
        <taxon>Embryophyta</taxon>
        <taxon>Tracheophyta</taxon>
        <taxon>Spermatophyta</taxon>
        <taxon>Magnoliopsida</taxon>
        <taxon>Liliopsida</taxon>
        <taxon>Poales</taxon>
        <taxon>Poaceae</taxon>
        <taxon>BOP clade</taxon>
        <taxon>Oryzoideae</taxon>
        <taxon>Oryzeae</taxon>
        <taxon>Oryzinae</taxon>
        <taxon>Oryza</taxon>
        <taxon>Oryza meyeriana</taxon>
    </lineage>
</organism>
<evidence type="ECO:0000313" key="2">
    <source>
        <dbReference type="EMBL" id="KAF0905141.1"/>
    </source>
</evidence>
<name>A0A6G1CYE9_9ORYZ</name>